<keyword evidence="3" id="KW-1185">Reference proteome</keyword>
<evidence type="ECO:0000313" key="2">
    <source>
        <dbReference type="EMBL" id="ADN12867.1"/>
    </source>
</evidence>
<dbReference type="KEGG" id="cyj:Cyan7822_0847"/>
<dbReference type="OrthoDB" id="582963at2"/>
<gene>
    <name evidence="2" type="ordered locus">Cyan7822_0847</name>
</gene>
<proteinExistence type="predicted"/>
<evidence type="ECO:0000313" key="3">
    <source>
        <dbReference type="Proteomes" id="UP000008206"/>
    </source>
</evidence>
<dbReference type="EMBL" id="CP002198">
    <property type="protein sequence ID" value="ADN12867.1"/>
    <property type="molecule type" value="Genomic_DNA"/>
</dbReference>
<dbReference type="STRING" id="497965.Cyan7822_0847"/>
<sequence length="536" mass="59866">MTLSLPRFTNWKALSKSPSNRSMKSSKVIATGELFNAVASVFNFIVSDLIGGAFTWSATKIWSILVAGAIFAFNFNWNIPDEDLEARFKQAEIAWYGQLGSAIGTSLGWLACGIVPSLLIMSFNEAMGSQILLSVGEEAYEEMISELSLLINMGVRNKCNQLMAEMFIGFRWLIKNAANGLEPDTALGGIATKVFQSFPKLKESAKSWGDKGSKPWVLSQKIEEYIESLPIEQKYQEFFEELLDSFGDSCIEAGYVVAGGIDEFLANQSVAQAIKQQPNTVVITPNRLAPNQKLILHGTTEQLKQSITAALANYQIVDGKDIGIDLGMPLIERAHKQISEYVITLFLKSKQKPPYGRDAKQHQIKLNSANKLKFTDFDKVIRALGGGGKDGNLGYMYGRFFGRAQMSDGSTLELWCDTSENVKTRIEAIAELSEATIQTLNITEEIKDYQRKKIEGLSKDIYRVYPWKVEVIRKTKVYDDYGKSFNDTTGNLKSTKQGYYDHSYPYTLELWQGQEPANWDAAMAELTKLIPLPNPI</sequence>
<dbReference type="Proteomes" id="UP000008206">
    <property type="component" value="Chromosome"/>
</dbReference>
<dbReference type="eggNOG" id="ENOG5032UV4">
    <property type="taxonomic scope" value="Bacteria"/>
</dbReference>
<dbReference type="HOGENOM" id="CLU_038923_0_0_3"/>
<keyword evidence="1" id="KW-1133">Transmembrane helix</keyword>
<keyword evidence="1" id="KW-0812">Transmembrane</keyword>
<evidence type="ECO:0000256" key="1">
    <source>
        <dbReference type="SAM" id="Phobius"/>
    </source>
</evidence>
<name>E0UCB0_GLOV7</name>
<feature type="transmembrane region" description="Helical" evidence="1">
    <location>
        <begin position="34"/>
        <end position="54"/>
    </location>
</feature>
<dbReference type="AlphaFoldDB" id="E0UCB0"/>
<feature type="transmembrane region" description="Helical" evidence="1">
    <location>
        <begin position="61"/>
        <end position="79"/>
    </location>
</feature>
<accession>E0UCB0</accession>
<protein>
    <submittedName>
        <fullName evidence="2">Uncharacterized protein</fullName>
    </submittedName>
</protein>
<keyword evidence="1" id="KW-0472">Membrane</keyword>
<organism evidence="2 3">
    <name type="scientific">Gloeothece verrucosa (strain PCC 7822)</name>
    <name type="common">Cyanothece sp. (strain PCC 7822)</name>
    <dbReference type="NCBI Taxonomy" id="497965"/>
    <lineage>
        <taxon>Bacteria</taxon>
        <taxon>Bacillati</taxon>
        <taxon>Cyanobacteriota</taxon>
        <taxon>Cyanophyceae</taxon>
        <taxon>Oscillatoriophycideae</taxon>
        <taxon>Chroococcales</taxon>
        <taxon>Aphanothecaceae</taxon>
        <taxon>Gloeothece</taxon>
        <taxon>Gloeothece verrucosa</taxon>
    </lineage>
</organism>
<reference evidence="3" key="1">
    <citation type="journal article" date="2011" name="MBio">
        <title>Novel metabolic attributes of the genus Cyanothece, comprising a group of unicellular nitrogen-fixing Cyanobacteria.</title>
        <authorList>
            <person name="Bandyopadhyay A."/>
            <person name="Elvitigala T."/>
            <person name="Welsh E."/>
            <person name="Stockel J."/>
            <person name="Liberton M."/>
            <person name="Min H."/>
            <person name="Sherman L.A."/>
            <person name="Pakrasi H.B."/>
        </authorList>
    </citation>
    <scope>NUCLEOTIDE SEQUENCE [LARGE SCALE GENOMIC DNA]</scope>
    <source>
        <strain evidence="3">PCC 7822</strain>
    </source>
</reference>
<feature type="transmembrane region" description="Helical" evidence="1">
    <location>
        <begin position="99"/>
        <end position="121"/>
    </location>
</feature>